<protein>
    <submittedName>
        <fullName evidence="2">DUF11 domain-containing protein</fullName>
    </submittedName>
</protein>
<dbReference type="Proteomes" id="UP000673394">
    <property type="component" value="Unassembled WGS sequence"/>
</dbReference>
<evidence type="ECO:0000313" key="3">
    <source>
        <dbReference type="Proteomes" id="UP000673394"/>
    </source>
</evidence>
<feature type="domain" description="DUF11" evidence="1">
    <location>
        <begin position="298"/>
        <end position="398"/>
    </location>
</feature>
<gene>
    <name evidence="2" type="ORF">I8J30_15520</name>
</gene>
<name>A0ABS5CE54_9BACL</name>
<dbReference type="Pfam" id="PF01345">
    <property type="entry name" value="DUF11"/>
    <property type="match status" value="3"/>
</dbReference>
<organism evidence="2 3">
    <name type="scientific">Paenibacillus lignilyticus</name>
    <dbReference type="NCBI Taxonomy" id="1172615"/>
    <lineage>
        <taxon>Bacteria</taxon>
        <taxon>Bacillati</taxon>
        <taxon>Bacillota</taxon>
        <taxon>Bacilli</taxon>
        <taxon>Bacillales</taxon>
        <taxon>Paenibacillaceae</taxon>
        <taxon>Paenibacillus</taxon>
    </lineage>
</organism>
<dbReference type="RefSeq" id="WP_210659150.1">
    <property type="nucleotide sequence ID" value="NZ_JAGKSP010000005.1"/>
</dbReference>
<proteinExistence type="predicted"/>
<keyword evidence="3" id="KW-1185">Reference proteome</keyword>
<dbReference type="Gene3D" id="2.60.40.740">
    <property type="match status" value="1"/>
</dbReference>
<sequence length="556" mass="58222">MMAVPDPPQTIRNQSVVSFSSAGAISFSYSNIVNTTVNGPVISIALSTTSTRAGLTLPVTYQITVANSGNRSANVTVYDILPKGTVFVANSVIVNGSPVPGVTPEGGIPIGEVSPGSTVTIYFQLLLVSSPPSGQLDNQATAAYYFETTDGRTITGSESSNVVTLPVTVQQVSLQKGVNTAYTYTGDMLVYTVTAANEGTEPMRQSVLYDALPQGTLFVQGSVTINGVRSPSASPITGITLGLIQPGVSFVVTFSVIVLDVPVHTQLANSAELRFQFGTFDQSVTSNTVSSLVSGPALSVHKSASLSQATVGQSLRYSITIFNSGTTGAEVTVRDAIPAGALFVQGSAEVNGRPLPGANPDAGIQLGLVQPGVQYVLSFLVSVTRSGNQTELINRATAEYSFRLPSGVLVTDAVTTNAVVTSVVVPVIRAELSAAPPVVGPGEYIAVSVAITNTGNYAAAVTLFALIPDETSIEIASIRINGVEVPFTPGEGLPIGILAPNQTIIVQYRLRLTAHPLQNRLRFRVLAQFSYEVNGEWFTSSVYSNEVTIVIETHEE</sequence>
<feature type="domain" description="DUF11" evidence="1">
    <location>
        <begin position="45"/>
        <end position="143"/>
    </location>
</feature>
<dbReference type="PANTHER" id="PTHR34819">
    <property type="entry name" value="LARGE CYSTEINE-RICH PERIPLASMIC PROTEIN OMCB"/>
    <property type="match status" value="1"/>
</dbReference>
<accession>A0ABS5CE54</accession>
<dbReference type="EMBL" id="JAGKSP010000005">
    <property type="protein sequence ID" value="MBP3964125.1"/>
    <property type="molecule type" value="Genomic_DNA"/>
</dbReference>
<dbReference type="NCBIfam" id="TIGR01451">
    <property type="entry name" value="B_ant_repeat"/>
    <property type="match status" value="3"/>
</dbReference>
<feature type="domain" description="DUF11" evidence="1">
    <location>
        <begin position="172"/>
        <end position="291"/>
    </location>
</feature>
<evidence type="ECO:0000313" key="2">
    <source>
        <dbReference type="EMBL" id="MBP3964125.1"/>
    </source>
</evidence>
<dbReference type="InterPro" id="IPR051172">
    <property type="entry name" value="Chlamydia_OmcB"/>
</dbReference>
<dbReference type="InterPro" id="IPR047589">
    <property type="entry name" value="DUF11_rpt"/>
</dbReference>
<dbReference type="InterPro" id="IPR001434">
    <property type="entry name" value="OmcB-like_DUF11"/>
</dbReference>
<comment type="caution">
    <text evidence="2">The sequence shown here is derived from an EMBL/GenBank/DDBJ whole genome shotgun (WGS) entry which is preliminary data.</text>
</comment>
<reference evidence="2 3" key="1">
    <citation type="submission" date="2021-04" db="EMBL/GenBank/DDBJ databases">
        <title>Paenibacillus sp. DLE-14 whole genome sequence.</title>
        <authorList>
            <person name="Ham Y.J."/>
        </authorList>
    </citation>
    <scope>NUCLEOTIDE SEQUENCE [LARGE SCALE GENOMIC DNA]</scope>
    <source>
        <strain evidence="2 3">DLE-14</strain>
    </source>
</reference>
<evidence type="ECO:0000259" key="1">
    <source>
        <dbReference type="Pfam" id="PF01345"/>
    </source>
</evidence>